<sequence length="780" mass="88372">MTKCIHNPGNIIHLNANKFFSTHAFVDVHAPGDLLETLRAIRGYYYKIVPSMGRLLLNVSAVTSAFWNPHVVSDVMGCGLATFDNDLFALQGLQVRIMYDRGKDAQSKASGINDEHSRIKRICGFGQALNRQTFNLETRDAQGNVTSTQTMIVSDYIEQTYVRTLSHKSLRPVNLGTGTEHSWFAPEDLEIIPYQIWNRVIPDAVAYNFHAMACQAPGFIRSRIEREALAEFPCILGAVRTTTNSRAILAPLSKCPPIRLNPTMLQIPATRLPSAQVQYLNTQAKWNATSDRWNLSGNKFKQGTTQAVRWKLSRGDGVTSQAVTQFIRHFNEQMVATGVCPPGLAMHIGGTAKSLPGTLNHIEERLKSALKEIHNDGVLDENKTPDIVVLLLSNKSQSTYSSFKWLADKLYCFQAICATERNFRPGPKFGGWNDDKSMQQYMANVAMKANLKVAGLNHTALGVEDWLSNTLVLGSDLTHPGNGAVDNCPSTSALMIVHLCNAFKRALSMWAKKNNGWPKNILYYRDGVAESQYEELRRDELSLIRQAWNEVAKARNEVAPPLRLTTVIVTKRHSTRFFPTKAADAMPKNENCRPGTLVDSVVTSPYFSDFFLQTHNVIKGTARPCHYFVLTNGMGISMNDLERLTHNLCHTYVRATMGVSYAPPTYYADRLCERGRAYLRPWFNPDRATKESWDDKKRRHQRDVKAERDAKNSKSNRLKRKRKHKKTVEELKEEEQDKDTVNKRLMKTLKKDLDKRFLVEPVDEVAGKRRTRILETMYWM</sequence>
<proteinExistence type="predicted"/>
<dbReference type="AlphaFoldDB" id="A0A8K0RB73"/>
<keyword evidence="4" id="KW-1185">Reference proteome</keyword>
<dbReference type="GO" id="GO:0003676">
    <property type="term" value="F:nucleic acid binding"/>
    <property type="evidence" value="ECO:0007669"/>
    <property type="project" value="InterPro"/>
</dbReference>
<feature type="region of interest" description="Disordered" evidence="1">
    <location>
        <begin position="689"/>
        <end position="738"/>
    </location>
</feature>
<dbReference type="EMBL" id="JAGMVJ010000003">
    <property type="protein sequence ID" value="KAH7092064.1"/>
    <property type="molecule type" value="Genomic_DNA"/>
</dbReference>
<organism evidence="3 4">
    <name type="scientific">Paraphoma chrysanthemicola</name>
    <dbReference type="NCBI Taxonomy" id="798071"/>
    <lineage>
        <taxon>Eukaryota</taxon>
        <taxon>Fungi</taxon>
        <taxon>Dikarya</taxon>
        <taxon>Ascomycota</taxon>
        <taxon>Pezizomycotina</taxon>
        <taxon>Dothideomycetes</taxon>
        <taxon>Pleosporomycetidae</taxon>
        <taxon>Pleosporales</taxon>
        <taxon>Pleosporineae</taxon>
        <taxon>Phaeosphaeriaceae</taxon>
        <taxon>Paraphoma</taxon>
    </lineage>
</organism>
<dbReference type="Gene3D" id="3.30.420.10">
    <property type="entry name" value="Ribonuclease H-like superfamily/Ribonuclease H"/>
    <property type="match status" value="1"/>
</dbReference>
<evidence type="ECO:0000313" key="3">
    <source>
        <dbReference type="EMBL" id="KAH7092064.1"/>
    </source>
</evidence>
<dbReference type="InterPro" id="IPR036085">
    <property type="entry name" value="PAZ_dom_sf"/>
</dbReference>
<dbReference type="InterPro" id="IPR014811">
    <property type="entry name" value="ArgoL1"/>
</dbReference>
<dbReference type="Pfam" id="PF02171">
    <property type="entry name" value="Piwi"/>
    <property type="match status" value="1"/>
</dbReference>
<dbReference type="SUPFAM" id="SSF53098">
    <property type="entry name" value="Ribonuclease H-like"/>
    <property type="match status" value="1"/>
</dbReference>
<evidence type="ECO:0000256" key="1">
    <source>
        <dbReference type="SAM" id="MobiDB-lite"/>
    </source>
</evidence>
<reference evidence="3" key="1">
    <citation type="journal article" date="2021" name="Nat. Commun.">
        <title>Genetic determinants of endophytism in the Arabidopsis root mycobiome.</title>
        <authorList>
            <person name="Mesny F."/>
            <person name="Miyauchi S."/>
            <person name="Thiergart T."/>
            <person name="Pickel B."/>
            <person name="Atanasova L."/>
            <person name="Karlsson M."/>
            <person name="Huettel B."/>
            <person name="Barry K.W."/>
            <person name="Haridas S."/>
            <person name="Chen C."/>
            <person name="Bauer D."/>
            <person name="Andreopoulos W."/>
            <person name="Pangilinan J."/>
            <person name="LaButti K."/>
            <person name="Riley R."/>
            <person name="Lipzen A."/>
            <person name="Clum A."/>
            <person name="Drula E."/>
            <person name="Henrissat B."/>
            <person name="Kohler A."/>
            <person name="Grigoriev I.V."/>
            <person name="Martin F.M."/>
            <person name="Hacquard S."/>
        </authorList>
    </citation>
    <scope>NUCLEOTIDE SEQUENCE</scope>
    <source>
        <strain evidence="3">MPI-SDFR-AT-0120</strain>
    </source>
</reference>
<feature type="domain" description="Piwi" evidence="2">
    <location>
        <begin position="518"/>
        <end position="680"/>
    </location>
</feature>
<dbReference type="Proteomes" id="UP000813461">
    <property type="component" value="Unassembled WGS sequence"/>
</dbReference>
<dbReference type="PROSITE" id="PS50822">
    <property type="entry name" value="PIWI"/>
    <property type="match status" value="1"/>
</dbReference>
<dbReference type="Pfam" id="PF08699">
    <property type="entry name" value="ArgoL1"/>
    <property type="match status" value="1"/>
</dbReference>
<feature type="compositionally biased region" description="Basic residues" evidence="1">
    <location>
        <begin position="714"/>
        <end position="726"/>
    </location>
</feature>
<dbReference type="Gene3D" id="3.40.50.2300">
    <property type="match status" value="1"/>
</dbReference>
<dbReference type="OrthoDB" id="10252740at2759"/>
<evidence type="ECO:0000313" key="4">
    <source>
        <dbReference type="Proteomes" id="UP000813461"/>
    </source>
</evidence>
<dbReference type="PANTHER" id="PTHR22891">
    <property type="entry name" value="EUKARYOTIC TRANSLATION INITIATION FACTOR 2C"/>
    <property type="match status" value="1"/>
</dbReference>
<dbReference type="InterPro" id="IPR003165">
    <property type="entry name" value="Piwi"/>
</dbReference>
<evidence type="ECO:0000259" key="2">
    <source>
        <dbReference type="PROSITE" id="PS50822"/>
    </source>
</evidence>
<dbReference type="Gene3D" id="2.170.260.10">
    <property type="entry name" value="paz domain"/>
    <property type="match status" value="1"/>
</dbReference>
<dbReference type="InterPro" id="IPR036397">
    <property type="entry name" value="RNaseH_sf"/>
</dbReference>
<dbReference type="SMART" id="SM00950">
    <property type="entry name" value="Piwi"/>
    <property type="match status" value="1"/>
</dbReference>
<name>A0A8K0RB73_9PLEO</name>
<feature type="compositionally biased region" description="Basic and acidic residues" evidence="1">
    <location>
        <begin position="703"/>
        <end position="712"/>
    </location>
</feature>
<accession>A0A8K0RB73</accession>
<comment type="caution">
    <text evidence="3">The sequence shown here is derived from an EMBL/GenBank/DDBJ whole genome shotgun (WGS) entry which is preliminary data.</text>
</comment>
<protein>
    <submittedName>
        <fullName evidence="3">Ribonuclease H-like domain-containing protein</fullName>
    </submittedName>
</protein>
<dbReference type="InterPro" id="IPR012337">
    <property type="entry name" value="RNaseH-like_sf"/>
</dbReference>
<dbReference type="SUPFAM" id="SSF101690">
    <property type="entry name" value="PAZ domain"/>
    <property type="match status" value="1"/>
</dbReference>
<gene>
    <name evidence="3" type="ORF">FB567DRAFT_625139</name>
</gene>